<proteinExistence type="predicted"/>
<gene>
    <name evidence="2" type="ORF">MM171A01247_0007</name>
    <name evidence="3" type="ORF">MM171B01623_0008</name>
</gene>
<organism evidence="2">
    <name type="scientific">viral metagenome</name>
    <dbReference type="NCBI Taxonomy" id="1070528"/>
    <lineage>
        <taxon>unclassified sequences</taxon>
        <taxon>metagenomes</taxon>
        <taxon>organismal metagenomes</taxon>
    </lineage>
</organism>
<keyword evidence="1" id="KW-1133">Transmembrane helix</keyword>
<feature type="transmembrane region" description="Helical" evidence="1">
    <location>
        <begin position="7"/>
        <end position="27"/>
    </location>
</feature>
<sequence>MKVLWPVILRFIRAGIATLIPILIQMLQDSTDPTWMAIAPVLMMVGKYLRNKFGWTWLPV</sequence>
<dbReference type="AlphaFoldDB" id="A0A6M3M0B4"/>
<name>A0A6M3M0B4_9ZZZZ</name>
<evidence type="ECO:0000313" key="3">
    <source>
        <dbReference type="EMBL" id="QJB01964.1"/>
    </source>
</evidence>
<protein>
    <submittedName>
        <fullName evidence="2">Uncharacterized protein</fullName>
    </submittedName>
</protein>
<reference evidence="2" key="1">
    <citation type="submission" date="2020-03" db="EMBL/GenBank/DDBJ databases">
        <title>The deep terrestrial virosphere.</title>
        <authorList>
            <person name="Holmfeldt K."/>
            <person name="Nilsson E."/>
            <person name="Simone D."/>
            <person name="Lopez-Fernandez M."/>
            <person name="Wu X."/>
            <person name="de Brujin I."/>
            <person name="Lundin D."/>
            <person name="Andersson A."/>
            <person name="Bertilsson S."/>
            <person name="Dopson M."/>
        </authorList>
    </citation>
    <scope>NUCLEOTIDE SEQUENCE</scope>
    <source>
        <strain evidence="2">MM171A01247</strain>
        <strain evidence="3">MM171B01623</strain>
    </source>
</reference>
<keyword evidence="1" id="KW-0472">Membrane</keyword>
<evidence type="ECO:0000313" key="2">
    <source>
        <dbReference type="EMBL" id="QJA99222.1"/>
    </source>
</evidence>
<evidence type="ECO:0000256" key="1">
    <source>
        <dbReference type="SAM" id="Phobius"/>
    </source>
</evidence>
<accession>A0A6M3M0B4</accession>
<dbReference type="EMBL" id="MT143636">
    <property type="protein sequence ID" value="QJA99222.1"/>
    <property type="molecule type" value="Genomic_DNA"/>
</dbReference>
<keyword evidence="1" id="KW-0812">Transmembrane</keyword>
<dbReference type="EMBL" id="MT143748">
    <property type="protein sequence ID" value="QJB01964.1"/>
    <property type="molecule type" value="Genomic_DNA"/>
</dbReference>